<protein>
    <submittedName>
        <fullName evidence="1">Uncharacterized protein</fullName>
    </submittedName>
</protein>
<evidence type="ECO:0000313" key="2">
    <source>
        <dbReference type="Proteomes" id="UP001516023"/>
    </source>
</evidence>
<keyword evidence="2" id="KW-1185">Reference proteome</keyword>
<dbReference type="AlphaFoldDB" id="A0ABD3QXS1"/>
<accession>A0ABD3QXS1</accession>
<sequence>MIEDRLTRMTKGDIIRVIHEAWDCYRNFIDSRDSEDINGDSNADVDEEYDNQDHGVIDELLDLIDLLEPLNVKPFDVPLTSDASAITKSLTIESLLPVLISMSYLHLANYAISYVLKDANADGLTTEFLLGFDSPMDYFEKSLRFWPTNPATMSMQANYDHLNCWCTTEEICDRYCMAAELASLWQRIALDYFQLSPEDHEDGDTGMNIKEWVELLIVNGSLGVHDISPDQGNSEGYFSSEIEGTASFMAGFLLSSLGKHDEALQHMRKFNLSHRIHPNVWKMAQSPRPERSSEIILKEEAKASTAFEPVLYCSQVNDNSVTNEWHHPQGILPQSLYKRLCDLFSPRSSYWAESDYGNRGYYSYFIDLDDVSERGIAVRERPTNVIEDVVVNYLLPLVEKTLTENQKIPNDGATDPPRIVGAEWWCHSRKLGANLGHKVHFDTDELLLRREKKVAHPIISSVLYLTGGKEDTIDSFRAGSTVIFDQTPDAEEVASKAWICHAQDNSFMNFPGNLLHGVLPCKGGRDTRNDGEYIRHERHRLTFMVGFWTRNVVENTGESRTLYGPCGPLPPPTEEHYWVIESQKGYEDSKVDMEKVEPTSIKCEVLPYTTPAWEKINDTGSEEKPLNPKESQLLVVPEALDQRFFVLDAPYCFSPSISENEDCF</sequence>
<proteinExistence type="predicted"/>
<name>A0ABD3QXS1_9STRA</name>
<dbReference type="EMBL" id="JABMIG020000005">
    <property type="protein sequence ID" value="KAL3804877.1"/>
    <property type="molecule type" value="Genomic_DNA"/>
</dbReference>
<organism evidence="1 2">
    <name type="scientific">Cyclotella cryptica</name>
    <dbReference type="NCBI Taxonomy" id="29204"/>
    <lineage>
        <taxon>Eukaryota</taxon>
        <taxon>Sar</taxon>
        <taxon>Stramenopiles</taxon>
        <taxon>Ochrophyta</taxon>
        <taxon>Bacillariophyta</taxon>
        <taxon>Coscinodiscophyceae</taxon>
        <taxon>Thalassiosirophycidae</taxon>
        <taxon>Stephanodiscales</taxon>
        <taxon>Stephanodiscaceae</taxon>
        <taxon>Cyclotella</taxon>
    </lineage>
</organism>
<reference evidence="1 2" key="1">
    <citation type="journal article" date="2020" name="G3 (Bethesda)">
        <title>Improved Reference Genome for Cyclotella cryptica CCMP332, a Model for Cell Wall Morphogenesis, Salinity Adaptation, and Lipid Production in Diatoms (Bacillariophyta).</title>
        <authorList>
            <person name="Roberts W.R."/>
            <person name="Downey K.M."/>
            <person name="Ruck E.C."/>
            <person name="Traller J.C."/>
            <person name="Alverson A.J."/>
        </authorList>
    </citation>
    <scope>NUCLEOTIDE SEQUENCE [LARGE SCALE GENOMIC DNA]</scope>
    <source>
        <strain evidence="1 2">CCMP332</strain>
    </source>
</reference>
<evidence type="ECO:0000313" key="1">
    <source>
        <dbReference type="EMBL" id="KAL3804877.1"/>
    </source>
</evidence>
<dbReference type="Proteomes" id="UP001516023">
    <property type="component" value="Unassembled WGS sequence"/>
</dbReference>
<comment type="caution">
    <text evidence="1">The sequence shown here is derived from an EMBL/GenBank/DDBJ whole genome shotgun (WGS) entry which is preliminary data.</text>
</comment>
<gene>
    <name evidence="1" type="ORF">HJC23_006649</name>
</gene>